<name>A0A486NAJ2_KLEPN</name>
<sequence>MNAKNKVVIVACEGQHDISFITRILHTAGFRTDTRKIKEFPMPFNSLFTGIASKMILNDRKLGYQSPNFLLPSVALVAEGKIIFLHNLNGDGRSPERAQLLASYSGLVGEDDFSKDFNFEFRFLFFFDADEHGVQTRLTEMQNELNIEPALTNGLIVNYGKHELGCYVYHENENDTGVLEDILLEHFSRKSEVLMRNVSTFLSDNSLDAERTRELHIINGEEQRKGASKYSEKKSKVNLFGQLQFSGMNNSVIISKSDFLRKEDIEGCPQCLAIKNMFN</sequence>
<accession>A0A486NAJ2</accession>
<proteinExistence type="predicted"/>
<gene>
    <name evidence="1" type="ORF">SAMEA4873647_01457</name>
</gene>
<organism evidence="1">
    <name type="scientific">Klebsiella pneumoniae</name>
    <dbReference type="NCBI Taxonomy" id="573"/>
    <lineage>
        <taxon>Bacteria</taxon>
        <taxon>Pseudomonadati</taxon>
        <taxon>Pseudomonadota</taxon>
        <taxon>Gammaproteobacteria</taxon>
        <taxon>Enterobacterales</taxon>
        <taxon>Enterobacteriaceae</taxon>
        <taxon>Klebsiella/Raoultella group</taxon>
        <taxon>Klebsiella</taxon>
        <taxon>Klebsiella pneumoniae complex</taxon>
    </lineage>
</organism>
<evidence type="ECO:0000313" key="1">
    <source>
        <dbReference type="EMBL" id="VGL52018.1"/>
    </source>
</evidence>
<dbReference type="RefSeq" id="WP_065904716.1">
    <property type="nucleotide sequence ID" value="NZ_CABWVC010000002.1"/>
</dbReference>
<reference evidence="1" key="1">
    <citation type="submission" date="2019-03" db="EMBL/GenBank/DDBJ databases">
        <authorList>
            <consortium name="Pathogen Informatics"/>
        </authorList>
    </citation>
    <scope>NUCLEOTIDE SEQUENCE</scope>
    <source>
        <strain evidence="1">5012STDY7626445</strain>
    </source>
</reference>
<dbReference type="AlphaFoldDB" id="A0A486NAJ2"/>
<protein>
    <submittedName>
        <fullName evidence="1">Uncharacterized protein</fullName>
    </submittedName>
</protein>
<dbReference type="EMBL" id="CAAHCR010000001">
    <property type="protein sequence ID" value="VGL52018.1"/>
    <property type="molecule type" value="Genomic_DNA"/>
</dbReference>